<dbReference type="Proteomes" id="UP000250140">
    <property type="component" value="Unassembled WGS sequence"/>
</dbReference>
<dbReference type="AlphaFoldDB" id="A0A8E2JXR2"/>
<dbReference type="PANTHER" id="PTHR43283:SF17">
    <property type="entry name" value="(LOVD), PUTATIVE (AFU_ORTHOLOGUE AFUA_5G00920)-RELATED"/>
    <property type="match status" value="1"/>
</dbReference>
<dbReference type="Gene3D" id="3.40.710.10">
    <property type="entry name" value="DD-peptidase/beta-lactamase superfamily"/>
    <property type="match status" value="1"/>
</dbReference>
<dbReference type="InterPro" id="IPR050789">
    <property type="entry name" value="Diverse_Enzym_Activities"/>
</dbReference>
<keyword evidence="2" id="KW-0378">Hydrolase</keyword>
<dbReference type="EMBL" id="KV748785">
    <property type="protein sequence ID" value="OCL13099.1"/>
    <property type="molecule type" value="Genomic_DNA"/>
</dbReference>
<dbReference type="SUPFAM" id="SSF56601">
    <property type="entry name" value="beta-lactamase/transpeptidase-like"/>
    <property type="match status" value="1"/>
</dbReference>
<protein>
    <submittedName>
        <fullName evidence="4">Beta-lactamase/transpeptidase-like protein</fullName>
    </submittedName>
</protein>
<evidence type="ECO:0000256" key="1">
    <source>
        <dbReference type="ARBA" id="ARBA00009009"/>
    </source>
</evidence>
<gene>
    <name evidence="4" type="ORF">AOQ84DRAFT_333151</name>
</gene>
<reference evidence="4 5" key="1">
    <citation type="journal article" date="2016" name="Nat. Commun.">
        <title>Ectomycorrhizal ecology is imprinted in the genome of the dominant symbiotic fungus Cenococcum geophilum.</title>
        <authorList>
            <consortium name="DOE Joint Genome Institute"/>
            <person name="Peter M."/>
            <person name="Kohler A."/>
            <person name="Ohm R.A."/>
            <person name="Kuo A."/>
            <person name="Krutzmann J."/>
            <person name="Morin E."/>
            <person name="Arend M."/>
            <person name="Barry K.W."/>
            <person name="Binder M."/>
            <person name="Choi C."/>
            <person name="Clum A."/>
            <person name="Copeland A."/>
            <person name="Grisel N."/>
            <person name="Haridas S."/>
            <person name="Kipfer T."/>
            <person name="LaButti K."/>
            <person name="Lindquist E."/>
            <person name="Lipzen A."/>
            <person name="Maire R."/>
            <person name="Meier B."/>
            <person name="Mihaltcheva S."/>
            <person name="Molinier V."/>
            <person name="Murat C."/>
            <person name="Poggeler S."/>
            <person name="Quandt C.A."/>
            <person name="Sperisen C."/>
            <person name="Tritt A."/>
            <person name="Tisserant E."/>
            <person name="Crous P.W."/>
            <person name="Henrissat B."/>
            <person name="Nehls U."/>
            <person name="Egli S."/>
            <person name="Spatafora J.W."/>
            <person name="Grigoriev I.V."/>
            <person name="Martin F.M."/>
        </authorList>
    </citation>
    <scope>NUCLEOTIDE SEQUENCE [LARGE SCALE GENOMIC DNA]</scope>
    <source>
        <strain evidence="4 5">CBS 207.34</strain>
    </source>
</reference>
<name>A0A8E2JXR2_9PEZI</name>
<keyword evidence="5" id="KW-1185">Reference proteome</keyword>
<evidence type="ECO:0000259" key="3">
    <source>
        <dbReference type="Pfam" id="PF00144"/>
    </source>
</evidence>
<comment type="similarity">
    <text evidence="1">Belongs to the class-A beta-lactamase family.</text>
</comment>
<dbReference type="InterPro" id="IPR012338">
    <property type="entry name" value="Beta-lactam/transpept-like"/>
</dbReference>
<dbReference type="InterPro" id="IPR001466">
    <property type="entry name" value="Beta-lactam-related"/>
</dbReference>
<evidence type="ECO:0000313" key="4">
    <source>
        <dbReference type="EMBL" id="OCL13099.1"/>
    </source>
</evidence>
<accession>A0A8E2JXR2</accession>
<evidence type="ECO:0000256" key="2">
    <source>
        <dbReference type="ARBA" id="ARBA00022801"/>
    </source>
</evidence>
<dbReference type="Pfam" id="PF00144">
    <property type="entry name" value="Beta-lactamase"/>
    <property type="match status" value="1"/>
</dbReference>
<dbReference type="PANTHER" id="PTHR43283">
    <property type="entry name" value="BETA-LACTAMASE-RELATED"/>
    <property type="match status" value="1"/>
</dbReference>
<sequence length="404" mass="43001">MASFDAIVEEATTRGSNGVPGVVLTAIDRNGNPLYTKSSGYTSLDPSAPPISPNNTFHLASCTKLITSIAALQCVSRGILSLDDPSLITTHLPELASQPILALNTGPDASSTPFLYAAPHHRITLRMLLAHTSGIGYDVLDPRLQAWRKSRNEPPLALSGGPTPAVFAIPLLFEPGQGLAYGGGLDWAGELIARVTGQSLGVYLQQHVFAPLGMRCCGFRAVGELVQVATRGKDGGLVPFVVEEGMAGEAEAEAEGGGGGLYASVKDYMALLVDLLREEPRVLGREMVALLFAPQFAEGSAALEGLRGCRDVYETMTGGLTRGLRVNHGLGGVLVMEDAINLGRTKGTLTWGGSFGLMWFVNRERGVAAMYASQMYPPGDDRTAELMRGFVKEVWSILEEREGR</sequence>
<dbReference type="GO" id="GO:0016787">
    <property type="term" value="F:hydrolase activity"/>
    <property type="evidence" value="ECO:0007669"/>
    <property type="project" value="UniProtKB-KW"/>
</dbReference>
<dbReference type="OrthoDB" id="428260at2759"/>
<feature type="domain" description="Beta-lactamase-related" evidence="3">
    <location>
        <begin position="10"/>
        <end position="383"/>
    </location>
</feature>
<organism evidence="4 5">
    <name type="scientific">Glonium stellatum</name>
    <dbReference type="NCBI Taxonomy" id="574774"/>
    <lineage>
        <taxon>Eukaryota</taxon>
        <taxon>Fungi</taxon>
        <taxon>Dikarya</taxon>
        <taxon>Ascomycota</taxon>
        <taxon>Pezizomycotina</taxon>
        <taxon>Dothideomycetes</taxon>
        <taxon>Pleosporomycetidae</taxon>
        <taxon>Gloniales</taxon>
        <taxon>Gloniaceae</taxon>
        <taxon>Glonium</taxon>
    </lineage>
</organism>
<proteinExistence type="inferred from homology"/>
<evidence type="ECO:0000313" key="5">
    <source>
        <dbReference type="Proteomes" id="UP000250140"/>
    </source>
</evidence>